<dbReference type="EMBL" id="KN833074">
    <property type="protein sequence ID" value="KIM73763.1"/>
    <property type="molecule type" value="Genomic_DNA"/>
</dbReference>
<dbReference type="GO" id="GO:0008242">
    <property type="term" value="F:omega peptidase activity"/>
    <property type="evidence" value="ECO:0007669"/>
    <property type="project" value="TreeGrafter"/>
</dbReference>
<dbReference type="Gene3D" id="3.60.20.10">
    <property type="entry name" value="Glutamine Phosphoribosylpyrophosphate, subunit 1, domain 1"/>
    <property type="match status" value="1"/>
</dbReference>
<dbReference type="SUPFAM" id="SSF56235">
    <property type="entry name" value="N-terminal nucleophile aminohydrolases (Ntn hydrolases)"/>
    <property type="match status" value="1"/>
</dbReference>
<dbReference type="CDD" id="cd01908">
    <property type="entry name" value="YafJ"/>
    <property type="match status" value="1"/>
</dbReference>
<evidence type="ECO:0000313" key="3">
    <source>
        <dbReference type="EMBL" id="KIM73763.1"/>
    </source>
</evidence>
<dbReference type="InterPro" id="IPR026869">
    <property type="entry name" value="EgtC-like"/>
</dbReference>
<dbReference type="InParanoid" id="A0A0C3AIV0"/>
<protein>
    <recommendedName>
        <fullName evidence="2">Glutamine amidotransferase type-2 domain-containing protein</fullName>
    </recommendedName>
</protein>
<gene>
    <name evidence="3" type="ORF">PILCRDRAFT_828811</name>
</gene>
<keyword evidence="1" id="KW-0315">Glutamine amidotransferase</keyword>
<reference evidence="3 4" key="1">
    <citation type="submission" date="2014-04" db="EMBL/GenBank/DDBJ databases">
        <authorList>
            <consortium name="DOE Joint Genome Institute"/>
            <person name="Kuo A."/>
            <person name="Tarkka M."/>
            <person name="Buscot F."/>
            <person name="Kohler A."/>
            <person name="Nagy L.G."/>
            <person name="Floudas D."/>
            <person name="Copeland A."/>
            <person name="Barry K.W."/>
            <person name="Cichocki N."/>
            <person name="Veneault-Fourrey C."/>
            <person name="LaButti K."/>
            <person name="Lindquist E.A."/>
            <person name="Lipzen A."/>
            <person name="Lundell T."/>
            <person name="Morin E."/>
            <person name="Murat C."/>
            <person name="Sun H."/>
            <person name="Tunlid A."/>
            <person name="Henrissat B."/>
            <person name="Grigoriev I.V."/>
            <person name="Hibbett D.S."/>
            <person name="Martin F."/>
            <person name="Nordberg H.P."/>
            <person name="Cantor M.N."/>
            <person name="Hua S.X."/>
        </authorList>
    </citation>
    <scope>NUCLEOTIDE SEQUENCE [LARGE SCALE GENOMIC DNA]</scope>
    <source>
        <strain evidence="3 4">F 1598</strain>
    </source>
</reference>
<dbReference type="GO" id="GO:0006751">
    <property type="term" value="P:glutathione catabolic process"/>
    <property type="evidence" value="ECO:0007669"/>
    <property type="project" value="TreeGrafter"/>
</dbReference>
<dbReference type="Pfam" id="PF13230">
    <property type="entry name" value="GATase_4"/>
    <property type="match status" value="1"/>
</dbReference>
<evidence type="ECO:0000313" key="4">
    <source>
        <dbReference type="Proteomes" id="UP000054166"/>
    </source>
</evidence>
<dbReference type="PANTHER" id="PTHR43187">
    <property type="entry name" value="GLUTAMINE AMIDOTRANSFERASE DUG3-RELATED"/>
    <property type="match status" value="1"/>
</dbReference>
<dbReference type="STRING" id="765440.A0A0C3AIV0"/>
<reference evidence="4" key="2">
    <citation type="submission" date="2015-01" db="EMBL/GenBank/DDBJ databases">
        <title>Evolutionary Origins and Diversification of the Mycorrhizal Mutualists.</title>
        <authorList>
            <consortium name="DOE Joint Genome Institute"/>
            <consortium name="Mycorrhizal Genomics Consortium"/>
            <person name="Kohler A."/>
            <person name="Kuo A."/>
            <person name="Nagy L.G."/>
            <person name="Floudas D."/>
            <person name="Copeland A."/>
            <person name="Barry K.W."/>
            <person name="Cichocki N."/>
            <person name="Veneault-Fourrey C."/>
            <person name="LaButti K."/>
            <person name="Lindquist E.A."/>
            <person name="Lipzen A."/>
            <person name="Lundell T."/>
            <person name="Morin E."/>
            <person name="Murat C."/>
            <person name="Riley R."/>
            <person name="Ohm R."/>
            <person name="Sun H."/>
            <person name="Tunlid A."/>
            <person name="Henrissat B."/>
            <person name="Grigoriev I.V."/>
            <person name="Hibbett D.S."/>
            <person name="Martin F."/>
        </authorList>
    </citation>
    <scope>NUCLEOTIDE SEQUENCE [LARGE SCALE GENOMIC DNA]</scope>
    <source>
        <strain evidence="4">F 1598</strain>
    </source>
</reference>
<evidence type="ECO:0000256" key="1">
    <source>
        <dbReference type="ARBA" id="ARBA00022962"/>
    </source>
</evidence>
<keyword evidence="4" id="KW-1185">Reference proteome</keyword>
<dbReference type="InterPro" id="IPR029055">
    <property type="entry name" value="Ntn_hydrolases_N"/>
</dbReference>
<dbReference type="InterPro" id="IPR052373">
    <property type="entry name" value="Gamma-glu_amide_hydrolase"/>
</dbReference>
<dbReference type="Proteomes" id="UP000054166">
    <property type="component" value="Unassembled WGS sequence"/>
</dbReference>
<dbReference type="HOGENOM" id="CLU_042555_1_1_1"/>
<dbReference type="PANTHER" id="PTHR43187:SF1">
    <property type="entry name" value="GLUTAMINE AMIDOTRANSFERASE DUG3-RELATED"/>
    <property type="match status" value="1"/>
</dbReference>
<dbReference type="OrthoDB" id="444432at2759"/>
<accession>A0A0C3AIV0</accession>
<proteinExistence type="predicted"/>
<feature type="domain" description="Glutamine amidotransferase type-2" evidence="2">
    <location>
        <begin position="2"/>
        <end position="338"/>
    </location>
</feature>
<dbReference type="InterPro" id="IPR017932">
    <property type="entry name" value="GATase_2_dom"/>
</dbReference>
<sequence>MCRWFAYISAEEACLLDTVLIAPKHSIVKQVNEHYLPGLYDHKKGVSVRDADVNARNIYFNQDGFGVAWYSNTQEEFSGGKIKGPRPQLYRTIQPPLNEPDFHSFCKNSSSLCVLAHIRMATGVVHLYNNHPFQFGRHLLQHNGSVAHFDQIRWKLCEQMSAKALLNVRGSADSEHVAGLYMTYLGEDWEMQYSVEEMKTALFRTIDTIIRLQIDLKLTQTQPSSLNICVTDGEQLVGIRFRNVEGGVHQPPSLYYSTTAGSTLNPKFPGPLDQSVGTSPNKLHGKHVIVSSEPTTDEIEDNWKLVEKNEAVIVGKDMEVKLEAIPVIAAFKEPAPET</sequence>
<organism evidence="3 4">
    <name type="scientific">Piloderma croceum (strain F 1598)</name>
    <dbReference type="NCBI Taxonomy" id="765440"/>
    <lineage>
        <taxon>Eukaryota</taxon>
        <taxon>Fungi</taxon>
        <taxon>Dikarya</taxon>
        <taxon>Basidiomycota</taxon>
        <taxon>Agaricomycotina</taxon>
        <taxon>Agaricomycetes</taxon>
        <taxon>Agaricomycetidae</taxon>
        <taxon>Atheliales</taxon>
        <taxon>Atheliaceae</taxon>
        <taxon>Piloderma</taxon>
    </lineage>
</organism>
<dbReference type="GO" id="GO:0061672">
    <property type="term" value="C:glutathione hydrolase complex"/>
    <property type="evidence" value="ECO:0007669"/>
    <property type="project" value="TreeGrafter"/>
</dbReference>
<dbReference type="GO" id="GO:0005737">
    <property type="term" value="C:cytoplasm"/>
    <property type="evidence" value="ECO:0007669"/>
    <property type="project" value="TreeGrafter"/>
</dbReference>
<dbReference type="PROSITE" id="PS51278">
    <property type="entry name" value="GATASE_TYPE_2"/>
    <property type="match status" value="1"/>
</dbReference>
<dbReference type="AlphaFoldDB" id="A0A0C3AIV0"/>
<name>A0A0C3AIV0_PILCF</name>
<evidence type="ECO:0000259" key="2">
    <source>
        <dbReference type="PROSITE" id="PS51278"/>
    </source>
</evidence>